<keyword evidence="15" id="KW-0275">Fatty acid biosynthesis</keyword>
<dbReference type="PROSITE" id="PS00606">
    <property type="entry name" value="KS3_1"/>
    <property type="match status" value="1"/>
</dbReference>
<evidence type="ECO:0000256" key="11">
    <source>
        <dbReference type="ARBA" id="ARBA00022857"/>
    </source>
</evidence>
<comment type="subunit">
    <text evidence="20">Interacts with CHMP1A, CHMP1B, VPS4A and VTA1. Interacts with SPAST, STAMBP, and USP8. May interact with VPS37B. May associate with the ESCRT-I complex. Interacts with MITD1, in competition with VSP4. Interacts with SPART (via MIT domain); leading to the recruitment of SPART to midbodies. Interacts with SPAST.</text>
</comment>
<dbReference type="Pfam" id="PF00109">
    <property type="entry name" value="ketoacyl-synt"/>
    <property type="match status" value="1"/>
</dbReference>
<dbReference type="EMBL" id="JAPWDV010000004">
    <property type="protein sequence ID" value="KAJ6216091.1"/>
    <property type="molecule type" value="Genomic_DNA"/>
</dbReference>
<dbReference type="FunFam" id="3.40.50.720:FF:000209">
    <property type="entry name" value="Polyketide synthase Pks12"/>
    <property type="match status" value="1"/>
</dbReference>
<dbReference type="Gene3D" id="3.30.70.3290">
    <property type="match status" value="1"/>
</dbReference>
<dbReference type="SUPFAM" id="SSF51735">
    <property type="entry name" value="NAD(P)-binding Rossmann-fold domains"/>
    <property type="match status" value="2"/>
</dbReference>
<dbReference type="Pfam" id="PF21089">
    <property type="entry name" value="PKS_DH_N"/>
    <property type="match status" value="1"/>
</dbReference>
<dbReference type="InterPro" id="IPR049391">
    <property type="entry name" value="FAS_pseudo-KR"/>
</dbReference>
<evidence type="ECO:0000256" key="20">
    <source>
        <dbReference type="ARBA" id="ARBA00046920"/>
    </source>
</evidence>
<dbReference type="PROSITE" id="PS52004">
    <property type="entry name" value="KS3_2"/>
    <property type="match status" value="1"/>
</dbReference>
<dbReference type="InterPro" id="IPR018201">
    <property type="entry name" value="Ketoacyl_synth_AS"/>
</dbReference>
<dbReference type="InterPro" id="IPR009081">
    <property type="entry name" value="PP-bd_ACP"/>
</dbReference>
<evidence type="ECO:0000256" key="1">
    <source>
        <dbReference type="ARBA" id="ARBA00005536"/>
    </source>
</evidence>
<dbReference type="SUPFAM" id="SSF50129">
    <property type="entry name" value="GroES-like"/>
    <property type="match status" value="1"/>
</dbReference>
<sequence length="2935" mass="335462">MEQTEKKFIKLEKALPQAILQLNMSIKKIRDEIEDTRKEIANYISAGNGEEARKHSHDFILTEIKAQAMETVALHCNFLWQRIDLFEQTETLECEIEQAVICLIWASTRLDLECDEITSIKLILNGKFGDQIRKIIECEKEKPKNLWDKFTMRTMHKVFIERYLIEMAKSMNVQFEPDADLLQKYENYQEAISDVSNGKLFYCLKDLAWMTLELYVEEVPDPSFNNRPNLSAKTWPIDDDIVISGISGRFPESDSMDELESNLMNHVDMVTCDDRRWPVGLNDNKTSRVGKLKCLSKFDNTYFCTLPIIADCMEPGSRIILETTYEAIADSGIAPQLIRGTRTGVYCGINTVACAEAIPQDDFSDIRAKDAAFWVYGSSKALLANRISFLFDLIGPSTVIDTACSSSLVALCNAVQDIRTGVCDMAIVATSNLCMAPYSSNIFSSLGLLAADGKCKVFDRNADGFVRSESVGAMFIQRRSDAKRVYATVAHAKTNTDGFKTIGLFAPFWLRQRNLMIETFQEAGIDPHQIKYFESHGTGTNVGDPQEAKAVSEAYCHERKDKLLVGAVKSNLGHAEGASGLCSVAKGIIILERRMIPANLHYQQPKPEIECLHRTIEPVVTNTPFDGDIIGVNSFGVGGVNAHVLLRSNSVEPENFDRRFHLSDPIPRLINICGRTTESIEYIFDFIEQNPTKIDRPFLALLNDSMKTTPVKGSGNFPYRGYMLIQSNVDDAMDRHYERWIEDTKPPGPLWLIFSGMGSQWTGMGRPLMLIDEFRHSIEKCATVLQPYGIDLIELIGSDDETIWNRHVPYSFVAITAMQIGLFDLIKLMQLPFDGIIGHSFGEIACAYADGCLTAKQAMLTSYWRGKMVEDSNIPKGLMAAVGLSTVDVEPYCTEGGVYLACHNGHDSVTVSGLYEPMINFMERLKSENIFVRRVAGGEYPYHSVEMNRIGGALLEKLNKVIPEPKRRSERWITTSVSETDLENYCGQYACGQYFVNNLQNPVRFEHGMNSIPKKAACIEIAPHSLFDSIFKRCYKHLNYIGLMRRTEAERNLEHFLRALGTIYTYGFNPLIERLYPHVEWPVPRGTQSISSLIQWEHSKEHCVRLYPEHHNFSTASNYVLPVSLMDSDWRFLRHHSIDGRIVFPATGYLMVAWRAMATKRGQPWTKVPIQFENVRICRPTLLNEKSVIKFNVQIIEKTGDFVVNDGNSLVCMGKISIPEMGDDFLQYQKELDIEIDSTDSNRIFFDNHDIYKELRIRGYDYGSTFQGLIEADGDGSNGTVQWTGQWISFADSALHLSLLSLPIRTLFVPIGIDLFRCDPTVLFDAIDKQTMNNVDQQQQQQSSMDGSQTDGKLNACEQFHQKQLKSEFCYFREMAEKNEILDHSAEEISEIAKKDTTIPFEIANFSFENVPQNERKMEFPVRFDFNNQILTTRGLEVKGLIPINIPRLIDNYGLMLEHYRFVPFFTHEDSQLQTRLDELYFDYCSQLVLQMEQSYSLVFVDEELKQYELETSPYELESKNQTNKNYGVILKKIVDHEFEHEKIESTNDLIQYLEEKISDFELDSINNGLLQDEWFSRPIYELIAENCQHNSKCHLLELSPMNHSLMDSIQTMLKHNVIHKFELDCTIARHERSIALETSDANQSIITKTIDWNTMDNLDLLDSSVETFDLIVFRLNTQIESILNDQQCLNRLKNSLKTGGFLLTISRNCLLPFECAIDQHLNGKLKNKLTISQSIDHKSTFTNSLRLKHISTRSNHKTGTELNLYRKVHQLDSNKIHLIEIDQQKEMGFDWIETIKMKIDQLINVESGFDKDNPSCRLWIISRWSQSGLLGFANCMRLESPYGSMVRIGFIQDNCDWLPSDGEIDRIKCKQIRHMIENDLALNVYHNGRWGSYRFVRMDEREHRIQTSNAYLSQQQRGDLSSLQWYQSEHEQYECNESILPDSNALLCDVYYSALNFKDVVIASGKIVPGPESCLFDCVLGLEFSGRRRDNGTRIMGMVPFKGIATTLLTHEKFVWPVPDHWSLMEAATIPVVYITAFYALIIRGQLKRGESVLIHSGAGGVGQAAINICQSYQCTIYVTVGTDSKRKFIIDRFGLDEKHILNSRDTSFERNIKTLTNGRGVDVVLNSLTGDKLQASLRCVAINGRFLEIGKYDMQMNSQLGMFTFLQNITFHGVGLDCFFREGLTSDALHRFIGDVDKLIRNGIKDGIVRPIDRTIFQMNEVERAFRYMTTGNHIGKVLIQIREEEKDPVKIDQIDDLINEKSKMDNNVGRVCAKTIMVDAQCNSWFHSNKVYVIAGGLGGVGLELVYWMALKGARKFVLTSRNGLKTNFQRIFLQRFKVIEKYCSEYKIQIELSTKDISDYDQCHQLLMETNEKLGPIGGIFNLTLVLEDGMFSNQTVEKFFHVCRPKMNGLINLDRCTEVMNLNVDHFVTFSSFTAGRGNIGQTNYGYANSSMERIIERRNANGLNGIAIQFGPINDVGIVADHVMNGDDGTNEDSMKLMMGLEMQRINSCIDILNRILPKSKGIYSSYVRFVNNSLIRSTDDEVIRQLCIHLNIDRRPDDECLGDIGLDSMAAVEIQQRLERDFNISLSLADVRKITVKELKNFRDGNRHNLKQYSDDIKKAKINLSRIRFCIPTGELTPLNSVTEGKPFYCLPPLKGIFDLVSMLVKDCTRPVIALNWTRKMNELETIEQVAEYYYHLLARLDCGDTNGTYDLMATSFGALLIGLMCKKKRTNDGIRLKFEKLIIFDLLPVDLESMTDESQMPNYKVNLMFNYIRLYIPERICEQSMKEILELNCESDRVQKTTELMRKCVGNSLNGPDMGEIISNSYARASMMLKFHFQMRRKSKSALRNIFLKVMARNGTVHLEYIKLIVGDDMHTIRSYENRLKTMFDLETFERDFADRYRLHLVHENQDDLMDDTVRDLLAEIVQ</sequence>
<comment type="caution">
    <text evidence="26">The sequence shown here is derived from an EMBL/GenBank/DDBJ whole genome shotgun (WGS) entry which is preliminary data.</text>
</comment>
<dbReference type="Gene3D" id="1.20.1260.60">
    <property type="entry name" value="Vacuolar protein sorting-associated protein Ist1"/>
    <property type="match status" value="1"/>
</dbReference>
<dbReference type="InterPro" id="IPR020843">
    <property type="entry name" value="ER"/>
</dbReference>
<dbReference type="SMART" id="SM00827">
    <property type="entry name" value="PKS_AT"/>
    <property type="match status" value="1"/>
</dbReference>
<dbReference type="Pfam" id="PF00550">
    <property type="entry name" value="PP-binding"/>
    <property type="match status" value="1"/>
</dbReference>
<keyword evidence="7" id="KW-0597">Phosphoprotein</keyword>
<dbReference type="GO" id="GO:0016491">
    <property type="term" value="F:oxidoreductase activity"/>
    <property type="evidence" value="ECO:0007669"/>
    <property type="project" value="UniProtKB-KW"/>
</dbReference>
<dbReference type="InterPro" id="IPR020841">
    <property type="entry name" value="PKS_Beta-ketoAc_synthase_dom"/>
</dbReference>
<dbReference type="Pfam" id="PF00107">
    <property type="entry name" value="ADH_zinc_N"/>
    <property type="match status" value="1"/>
</dbReference>
<dbReference type="SMART" id="SM00829">
    <property type="entry name" value="PKS_ER"/>
    <property type="match status" value="1"/>
</dbReference>
<dbReference type="InterPro" id="IPR016039">
    <property type="entry name" value="Thiolase-like"/>
</dbReference>
<protein>
    <recommendedName>
        <fullName evidence="4">Fatty acid synthase</fullName>
        <ecNumber evidence="2">2.3.1.85</ecNumber>
    </recommendedName>
    <alternativeName>
        <fullName evidence="17">Charged multivesicular body protein 8</fullName>
    </alternativeName>
    <alternativeName>
        <fullName evidence="3">IST1 homolog</fullName>
    </alternativeName>
</protein>
<dbReference type="InterPro" id="IPR016035">
    <property type="entry name" value="Acyl_Trfase/lysoPLipase"/>
</dbReference>
<evidence type="ECO:0000259" key="24">
    <source>
        <dbReference type="PROSITE" id="PS52004"/>
    </source>
</evidence>
<evidence type="ECO:0000313" key="27">
    <source>
        <dbReference type="Proteomes" id="UP001142055"/>
    </source>
</evidence>
<keyword evidence="6" id="KW-0444">Lipid biosynthesis</keyword>
<dbReference type="GO" id="GO:0015031">
    <property type="term" value="P:protein transport"/>
    <property type="evidence" value="ECO:0007669"/>
    <property type="project" value="InterPro"/>
</dbReference>
<keyword evidence="8" id="KW-0808">Transferase</keyword>
<organism evidence="26 27">
    <name type="scientific">Blomia tropicalis</name>
    <name type="common">Mite</name>
    <dbReference type="NCBI Taxonomy" id="40697"/>
    <lineage>
        <taxon>Eukaryota</taxon>
        <taxon>Metazoa</taxon>
        <taxon>Ecdysozoa</taxon>
        <taxon>Arthropoda</taxon>
        <taxon>Chelicerata</taxon>
        <taxon>Arachnida</taxon>
        <taxon>Acari</taxon>
        <taxon>Acariformes</taxon>
        <taxon>Sarcoptiformes</taxon>
        <taxon>Astigmata</taxon>
        <taxon>Glycyphagoidea</taxon>
        <taxon>Echimyopodidae</taxon>
        <taxon>Blomia</taxon>
    </lineage>
</organism>
<dbReference type="Gene3D" id="3.90.180.10">
    <property type="entry name" value="Medium-chain alcohol dehydrogenases, catalytic domain"/>
    <property type="match status" value="1"/>
</dbReference>
<dbReference type="InterPro" id="IPR049900">
    <property type="entry name" value="PKS_mFAS_DH"/>
</dbReference>
<evidence type="ECO:0000259" key="25">
    <source>
        <dbReference type="PROSITE" id="PS52019"/>
    </source>
</evidence>
<reference evidence="26" key="1">
    <citation type="submission" date="2022-12" db="EMBL/GenBank/DDBJ databases">
        <title>Genome assemblies of Blomia tropicalis.</title>
        <authorList>
            <person name="Cui Y."/>
        </authorList>
    </citation>
    <scope>NUCLEOTIDE SEQUENCE</scope>
    <source>
        <tissue evidence="26">Adult mites</tissue>
    </source>
</reference>
<dbReference type="PROSITE" id="PS50075">
    <property type="entry name" value="CARRIER"/>
    <property type="match status" value="1"/>
</dbReference>
<dbReference type="GO" id="GO:0004312">
    <property type="term" value="F:fatty acid synthase activity"/>
    <property type="evidence" value="ECO:0007669"/>
    <property type="project" value="UniProtKB-EC"/>
</dbReference>
<feature type="coiled-coil region" evidence="22">
    <location>
        <begin position="19"/>
        <end position="46"/>
    </location>
</feature>
<dbReference type="InterPro" id="IPR001227">
    <property type="entry name" value="Ac_transferase_dom_sf"/>
</dbReference>
<feature type="domain" description="PKS/mFAS DH" evidence="25">
    <location>
        <begin position="1104"/>
        <end position="1381"/>
    </location>
</feature>
<dbReference type="Proteomes" id="UP001142055">
    <property type="component" value="Chromosome 4"/>
</dbReference>
<dbReference type="Pfam" id="PF00698">
    <property type="entry name" value="Acyl_transf_1"/>
    <property type="match status" value="1"/>
</dbReference>
<dbReference type="SUPFAM" id="SSF55048">
    <property type="entry name" value="Probable ACP-binding domain of malonyl-CoA ACP transacylase"/>
    <property type="match status" value="1"/>
</dbReference>
<dbReference type="InterPro" id="IPR032821">
    <property type="entry name" value="PKS_assoc"/>
</dbReference>
<dbReference type="CDD" id="cd00833">
    <property type="entry name" value="PKS"/>
    <property type="match status" value="1"/>
</dbReference>
<evidence type="ECO:0000256" key="3">
    <source>
        <dbReference type="ARBA" id="ARBA00014513"/>
    </source>
</evidence>
<evidence type="ECO:0000256" key="5">
    <source>
        <dbReference type="ARBA" id="ARBA00022450"/>
    </source>
</evidence>
<evidence type="ECO:0000256" key="7">
    <source>
        <dbReference type="ARBA" id="ARBA00022553"/>
    </source>
</evidence>
<evidence type="ECO:0000256" key="15">
    <source>
        <dbReference type="ARBA" id="ARBA00023160"/>
    </source>
</evidence>
<evidence type="ECO:0000256" key="22">
    <source>
        <dbReference type="SAM" id="Coils"/>
    </source>
</evidence>
<feature type="domain" description="Carrier" evidence="23">
    <location>
        <begin position="2540"/>
        <end position="2620"/>
    </location>
</feature>
<dbReference type="EC" id="2.3.1.85" evidence="2"/>
<evidence type="ECO:0000256" key="19">
    <source>
        <dbReference type="ARBA" id="ARBA00046124"/>
    </source>
</evidence>
<keyword evidence="14" id="KW-0443">Lipid metabolism</keyword>
<dbReference type="Pfam" id="PF08659">
    <property type="entry name" value="KR"/>
    <property type="match status" value="1"/>
</dbReference>
<dbReference type="GO" id="GO:0016787">
    <property type="term" value="F:hydrolase activity"/>
    <property type="evidence" value="ECO:0007669"/>
    <property type="project" value="UniProtKB-KW"/>
</dbReference>
<dbReference type="PANTHER" id="PTHR43775">
    <property type="entry name" value="FATTY ACID SYNTHASE"/>
    <property type="match status" value="1"/>
</dbReference>
<dbReference type="InterPro" id="IPR013149">
    <property type="entry name" value="ADH-like_C"/>
</dbReference>
<dbReference type="Gene3D" id="3.40.47.10">
    <property type="match status" value="1"/>
</dbReference>
<dbReference type="Pfam" id="PF16197">
    <property type="entry name" value="KAsynt_C_assoc"/>
    <property type="match status" value="1"/>
</dbReference>
<keyword evidence="5" id="KW-0596">Phosphopantetheine</keyword>
<keyword evidence="9" id="KW-0378">Hydrolase</keyword>
<accession>A0A9Q0LZH3</accession>
<proteinExistence type="inferred from homology"/>
<dbReference type="InterPro" id="IPR005061">
    <property type="entry name" value="Ist1"/>
</dbReference>
<evidence type="ECO:0000256" key="2">
    <source>
        <dbReference type="ARBA" id="ARBA00012873"/>
    </source>
</evidence>
<comment type="catalytic activity">
    <reaction evidence="18">
        <text>acetyl-CoA + n malonyl-CoA + 2n NADPH + 2n H(+) = a long-chain fatty acid + (n+1) CoA + n CO2 + 2n NADP(+).</text>
        <dbReference type="EC" id="2.3.1.85"/>
    </reaction>
</comment>
<gene>
    <name evidence="26" type="ORF">RDWZM_010591</name>
</gene>
<dbReference type="SUPFAM" id="SSF52151">
    <property type="entry name" value="FabD/lysophospholipase-like"/>
    <property type="match status" value="1"/>
</dbReference>
<dbReference type="Gene3D" id="3.40.50.1820">
    <property type="entry name" value="alpha/beta hydrolase"/>
    <property type="match status" value="1"/>
</dbReference>
<feature type="region of interest" description="N-terminal hotdog fold" evidence="21">
    <location>
        <begin position="1104"/>
        <end position="1225"/>
    </location>
</feature>
<dbReference type="InterPro" id="IPR042277">
    <property type="entry name" value="IST1-like"/>
</dbReference>
<feature type="region of interest" description="C-terminal hotdog fold" evidence="21">
    <location>
        <begin position="1243"/>
        <end position="1381"/>
    </location>
</feature>
<dbReference type="InterPro" id="IPR016036">
    <property type="entry name" value="Malonyl_transacylase_ACP-bd"/>
</dbReference>
<dbReference type="InterPro" id="IPR036291">
    <property type="entry name" value="NAD(P)-bd_dom_sf"/>
</dbReference>
<keyword evidence="10" id="KW-0276">Fatty acid metabolism</keyword>
<keyword evidence="27" id="KW-1185">Reference proteome</keyword>
<dbReference type="SMART" id="SM00822">
    <property type="entry name" value="PKS_KR"/>
    <property type="match status" value="1"/>
</dbReference>
<dbReference type="InterPro" id="IPR014030">
    <property type="entry name" value="Ketoacyl_synth_N"/>
</dbReference>
<dbReference type="InterPro" id="IPR013968">
    <property type="entry name" value="PKS_KR"/>
</dbReference>
<dbReference type="SUPFAM" id="SSF47336">
    <property type="entry name" value="ACP-like"/>
    <property type="match status" value="1"/>
</dbReference>
<dbReference type="PROSITE" id="PS52019">
    <property type="entry name" value="PKS_MFAS_DH"/>
    <property type="match status" value="1"/>
</dbReference>
<dbReference type="Gene3D" id="3.10.129.110">
    <property type="entry name" value="Polyketide synthase dehydratase"/>
    <property type="match status" value="1"/>
</dbReference>
<dbReference type="InterPro" id="IPR014043">
    <property type="entry name" value="Acyl_transferase_dom"/>
</dbReference>
<dbReference type="InterPro" id="IPR049552">
    <property type="entry name" value="PKS_DH_N"/>
</dbReference>
<dbReference type="Pfam" id="PF21149">
    <property type="entry name" value="FAS_pseudo-KR"/>
    <property type="match status" value="1"/>
</dbReference>
<dbReference type="GO" id="GO:0004315">
    <property type="term" value="F:3-oxoacyl-[acyl-carrier-protein] synthase activity"/>
    <property type="evidence" value="ECO:0007669"/>
    <property type="project" value="InterPro"/>
</dbReference>
<name>A0A9Q0LZH3_BLOTA</name>
<keyword evidence="11" id="KW-0521">NADP</keyword>
<dbReference type="GO" id="GO:0006633">
    <property type="term" value="P:fatty acid biosynthetic process"/>
    <property type="evidence" value="ECO:0007669"/>
    <property type="project" value="UniProtKB-KW"/>
</dbReference>
<dbReference type="CDD" id="cd05195">
    <property type="entry name" value="enoyl_red"/>
    <property type="match status" value="1"/>
</dbReference>
<dbReference type="Pfam" id="PF02801">
    <property type="entry name" value="Ketoacyl-synt_C"/>
    <property type="match status" value="1"/>
</dbReference>
<evidence type="ECO:0000256" key="13">
    <source>
        <dbReference type="ARBA" id="ARBA00023027"/>
    </source>
</evidence>
<keyword evidence="22" id="KW-0175">Coiled coil</keyword>
<dbReference type="InterPro" id="IPR036736">
    <property type="entry name" value="ACP-like_sf"/>
</dbReference>
<dbReference type="SMART" id="SM00825">
    <property type="entry name" value="PKS_KS"/>
    <property type="match status" value="1"/>
</dbReference>
<evidence type="ECO:0000256" key="4">
    <source>
        <dbReference type="ARBA" id="ARBA00018769"/>
    </source>
</evidence>
<evidence type="ECO:0000256" key="9">
    <source>
        <dbReference type="ARBA" id="ARBA00022801"/>
    </source>
</evidence>
<evidence type="ECO:0000256" key="8">
    <source>
        <dbReference type="ARBA" id="ARBA00022679"/>
    </source>
</evidence>
<feature type="domain" description="Ketosynthase family 3 (KS3)" evidence="24">
    <location>
        <begin position="238"/>
        <end position="648"/>
    </location>
</feature>
<evidence type="ECO:0000256" key="18">
    <source>
        <dbReference type="ARBA" id="ARBA00044883"/>
    </source>
</evidence>
<dbReference type="SUPFAM" id="SSF53901">
    <property type="entry name" value="Thiolase-like"/>
    <property type="match status" value="1"/>
</dbReference>
<evidence type="ECO:0000256" key="6">
    <source>
        <dbReference type="ARBA" id="ARBA00022516"/>
    </source>
</evidence>
<dbReference type="Gene3D" id="3.40.50.720">
    <property type="entry name" value="NAD(P)-binding Rossmann-like Domain"/>
    <property type="match status" value="1"/>
</dbReference>
<feature type="active site" description="Proton acceptor; for dehydratase activity" evidence="21">
    <location>
        <position position="1136"/>
    </location>
</feature>
<dbReference type="InterPro" id="IPR050091">
    <property type="entry name" value="PKS_NRPS_Biosynth_Enz"/>
</dbReference>
<dbReference type="InterPro" id="IPR057326">
    <property type="entry name" value="KR_dom"/>
</dbReference>
<dbReference type="Gene3D" id="1.10.1200.10">
    <property type="entry name" value="ACP-like"/>
    <property type="match status" value="1"/>
</dbReference>
<dbReference type="InterPro" id="IPR014031">
    <property type="entry name" value="Ketoacyl_synth_C"/>
</dbReference>
<dbReference type="Gene3D" id="3.40.366.10">
    <property type="entry name" value="Malonyl-Coenzyme A Acyl Carrier Protein, domain 2"/>
    <property type="match status" value="1"/>
</dbReference>
<evidence type="ECO:0000256" key="12">
    <source>
        <dbReference type="ARBA" id="ARBA00023002"/>
    </source>
</evidence>
<keyword evidence="12" id="KW-0560">Oxidoreductase</keyword>
<evidence type="ECO:0000256" key="21">
    <source>
        <dbReference type="PROSITE-ProRule" id="PRU01363"/>
    </source>
</evidence>
<evidence type="ECO:0000256" key="14">
    <source>
        <dbReference type="ARBA" id="ARBA00023098"/>
    </source>
</evidence>
<keyword evidence="13" id="KW-0520">NAD</keyword>
<evidence type="ECO:0000313" key="26">
    <source>
        <dbReference type="EMBL" id="KAJ6216091.1"/>
    </source>
</evidence>
<dbReference type="InterPro" id="IPR029058">
    <property type="entry name" value="AB_hydrolase_fold"/>
</dbReference>
<feature type="active site" description="Proton donor; for dehydratase activity" evidence="21">
    <location>
        <position position="1292"/>
    </location>
</feature>
<evidence type="ECO:0000256" key="16">
    <source>
        <dbReference type="ARBA" id="ARBA00023268"/>
    </source>
</evidence>
<evidence type="ECO:0000256" key="10">
    <source>
        <dbReference type="ARBA" id="ARBA00022832"/>
    </source>
</evidence>
<dbReference type="InterPro" id="IPR042104">
    <property type="entry name" value="PKS_dehydratase_sf"/>
</dbReference>
<comment type="function">
    <text evidence="19">ESCRT-III-like protein involved in cytokinesis, nuclear envelope reassembly and endosomal tubulation. Is required for efficient abscission during cytokinesis. Involved in recruiting VPS4A and/or VPS4B to the midbody of dividing cells. During late anaphase, involved in nuclear envelope reassembly and mitotic spindle disassembly together with the ESCRT-III complex: IST1 acts by mediating the recruitment of SPAST to the nuclear membrane, leading to microtubule severing. Recruited to the reforming nuclear envelope (NE) during anaphase by LEMD2. Regulates early endosomal tubulation together with the ESCRT-III complex by mediating the recruitment of SPAST.</text>
</comment>
<dbReference type="OMA" id="IATNFMA"/>
<evidence type="ECO:0000259" key="23">
    <source>
        <dbReference type="PROSITE" id="PS50075"/>
    </source>
</evidence>
<dbReference type="Pfam" id="PF03398">
    <property type="entry name" value="Ist1"/>
    <property type="match status" value="1"/>
</dbReference>
<comment type="similarity">
    <text evidence="1">Belongs to the IST1 family.</text>
</comment>
<dbReference type="InterPro" id="IPR011032">
    <property type="entry name" value="GroES-like_sf"/>
</dbReference>
<keyword evidence="16" id="KW-0511">Multifunctional enzyme</keyword>
<evidence type="ECO:0000256" key="17">
    <source>
        <dbReference type="ARBA" id="ARBA00032374"/>
    </source>
</evidence>
<dbReference type="PANTHER" id="PTHR43775:SF7">
    <property type="entry name" value="FATTY ACID SYNTHASE"/>
    <property type="match status" value="1"/>
</dbReference>